<dbReference type="PROSITE" id="PS00108">
    <property type="entry name" value="PROTEIN_KINASE_ST"/>
    <property type="match status" value="1"/>
</dbReference>
<dbReference type="PROSITE" id="PS50011">
    <property type="entry name" value="PROTEIN_KINASE_DOM"/>
    <property type="match status" value="1"/>
</dbReference>
<reference evidence="9" key="1">
    <citation type="submission" date="2021-05" db="EMBL/GenBank/DDBJ databases">
        <title>The genome of the haptophyte Pavlova lutheri (Diacronema luteri, Pavlovales) - a model for lipid biosynthesis in eukaryotic algae.</title>
        <authorList>
            <person name="Hulatt C.J."/>
            <person name="Posewitz M.C."/>
        </authorList>
    </citation>
    <scope>NUCLEOTIDE SEQUENCE</scope>
    <source>
        <strain evidence="9">NIVA-4/92</strain>
    </source>
</reference>
<dbReference type="FunFam" id="1.10.510.10:FF:000571">
    <property type="entry name" value="Maternal embryonic leucine zipper kinase"/>
    <property type="match status" value="1"/>
</dbReference>
<dbReference type="SUPFAM" id="SSF82615">
    <property type="entry name" value="Polo-box domain"/>
    <property type="match status" value="1"/>
</dbReference>
<dbReference type="SMART" id="SM00220">
    <property type="entry name" value="S_TKc"/>
    <property type="match status" value="1"/>
</dbReference>
<dbReference type="InterPro" id="IPR000719">
    <property type="entry name" value="Prot_kinase_dom"/>
</dbReference>
<dbReference type="Gene3D" id="3.30.1120.30">
    <property type="entry name" value="POLO box domain"/>
    <property type="match status" value="1"/>
</dbReference>
<feature type="region of interest" description="Disordered" evidence="7">
    <location>
        <begin position="406"/>
        <end position="439"/>
    </location>
</feature>
<evidence type="ECO:0000313" key="9">
    <source>
        <dbReference type="EMBL" id="KAG8462387.1"/>
    </source>
</evidence>
<evidence type="ECO:0000256" key="5">
    <source>
        <dbReference type="ARBA" id="ARBA00022840"/>
    </source>
</evidence>
<comment type="caution">
    <text evidence="9">The sequence shown here is derived from an EMBL/GenBank/DDBJ whole genome shotgun (WGS) entry which is preliminary data.</text>
</comment>
<keyword evidence="10" id="KW-1185">Reference proteome</keyword>
<dbReference type="InterPro" id="IPR036947">
    <property type="entry name" value="POLO_box_dom_sf"/>
</dbReference>
<gene>
    <name evidence="9" type="ORF">KFE25_012207</name>
</gene>
<dbReference type="PANTHER" id="PTHR24345">
    <property type="entry name" value="SERINE/THREONINE-PROTEIN KINASE PLK"/>
    <property type="match status" value="1"/>
</dbReference>
<keyword evidence="5 6" id="KW-0067">ATP-binding</keyword>
<accession>A0A8J5XEM7</accession>
<evidence type="ECO:0000259" key="8">
    <source>
        <dbReference type="PROSITE" id="PS50011"/>
    </source>
</evidence>
<feature type="domain" description="Protein kinase" evidence="8">
    <location>
        <begin position="19"/>
        <end position="277"/>
    </location>
</feature>
<dbReference type="InterPro" id="IPR011009">
    <property type="entry name" value="Kinase-like_dom_sf"/>
</dbReference>
<dbReference type="Proteomes" id="UP000751190">
    <property type="component" value="Unassembled WGS sequence"/>
</dbReference>
<dbReference type="InterPro" id="IPR008271">
    <property type="entry name" value="Ser/Thr_kinase_AS"/>
</dbReference>
<proteinExistence type="predicted"/>
<keyword evidence="1" id="KW-0723">Serine/threonine-protein kinase</keyword>
<dbReference type="GO" id="GO:0005524">
    <property type="term" value="F:ATP binding"/>
    <property type="evidence" value="ECO:0007669"/>
    <property type="project" value="UniProtKB-UniRule"/>
</dbReference>
<dbReference type="CDD" id="cd13118">
    <property type="entry name" value="POLO_box_1"/>
    <property type="match status" value="1"/>
</dbReference>
<dbReference type="EMBL" id="JAGTXO010000021">
    <property type="protein sequence ID" value="KAG8462387.1"/>
    <property type="molecule type" value="Genomic_DNA"/>
</dbReference>
<organism evidence="9 10">
    <name type="scientific">Diacronema lutheri</name>
    <name type="common">Unicellular marine alga</name>
    <name type="synonym">Monochrysis lutheri</name>
    <dbReference type="NCBI Taxonomy" id="2081491"/>
    <lineage>
        <taxon>Eukaryota</taxon>
        <taxon>Haptista</taxon>
        <taxon>Haptophyta</taxon>
        <taxon>Pavlovophyceae</taxon>
        <taxon>Pavlovales</taxon>
        <taxon>Pavlovaceae</taxon>
        <taxon>Diacronema</taxon>
    </lineage>
</organism>
<name>A0A8J5XEM7_DIALT</name>
<dbReference type="Pfam" id="PF00069">
    <property type="entry name" value="Pkinase"/>
    <property type="match status" value="1"/>
</dbReference>
<evidence type="ECO:0000256" key="3">
    <source>
        <dbReference type="ARBA" id="ARBA00022741"/>
    </source>
</evidence>
<dbReference type="FunFam" id="3.30.200.20:FF:000042">
    <property type="entry name" value="Aurora kinase A"/>
    <property type="match status" value="1"/>
</dbReference>
<evidence type="ECO:0000313" key="10">
    <source>
        <dbReference type="Proteomes" id="UP000751190"/>
    </source>
</evidence>
<dbReference type="AlphaFoldDB" id="A0A8J5XEM7"/>
<dbReference type="InterPro" id="IPR033701">
    <property type="entry name" value="POLO_box_1"/>
</dbReference>
<dbReference type="GO" id="GO:0005634">
    <property type="term" value="C:nucleus"/>
    <property type="evidence" value="ECO:0007669"/>
    <property type="project" value="TreeGrafter"/>
</dbReference>
<dbReference type="GO" id="GO:0004674">
    <property type="term" value="F:protein serine/threonine kinase activity"/>
    <property type="evidence" value="ECO:0007669"/>
    <property type="project" value="UniProtKB-KW"/>
</dbReference>
<dbReference type="PANTHER" id="PTHR24345:SF0">
    <property type="entry name" value="CELL CYCLE SERINE_THREONINE-PROTEIN KINASE CDC5_MSD2"/>
    <property type="match status" value="1"/>
</dbReference>
<evidence type="ECO:0000256" key="4">
    <source>
        <dbReference type="ARBA" id="ARBA00022777"/>
    </source>
</evidence>
<evidence type="ECO:0000256" key="2">
    <source>
        <dbReference type="ARBA" id="ARBA00022679"/>
    </source>
</evidence>
<sequence>MEEHAQPPQEITCSDGLTYRFCEVLGRGGFATCYLVRTEQGDAFACKVIPKRRLDKPRLRDKLESEIAIHRELRHPHIVRFVSTAEDAERVYIVLERCSQRTLHELMRMRKRLSEREAARILLQLVSAVLYLHGRRVIHRDIKLHNLFVHDGACKLGDFGLAAQLEAEGERRTTLCGTPNFIAPEVLRKGVDGHSYPADAWSVGVVLYCLVVGRPPFDAGGDVKKAYARIREVLSEGLVFPPAAELSDPARQLICALLHPDSEKRMRLADVRAHPFAALLDAPPTPGPTFQLIDSVAGSPDGSGDVGARRLPLGADAASERVARTDAPAAASPLAGRALGASGAQTAAAFAARAPALVAKAALPRARALATDGPLATDEPLCGAPALVAGGGHAGGVTRATGRAARAVSAPRGGSARASVAPNRGAAPDAPLPSAERARRERLAPAPRAQLCLAPALCTRSAAAACVSRWCDFSALYGIGWELLDGTVGGCYNDGSRLVLAADKLLMEYHAASSRGACGERDAGGVCGKRGKPMAPPLPVVRFCARASAPAPLLKKVKLLRHFEKLLQPHGADTPRPFDGAPPRACAELVEVRAADALPHVRRSVRLASSAGAGARAFRLSNRWLQLLFDDGAELLAPLEGDGPVVHAGGRDLRGGEYDCAAAVSSGAALRPPLARAAALCAHAARLLGEHGLATPAALARAAAACG</sequence>
<evidence type="ECO:0000256" key="6">
    <source>
        <dbReference type="PROSITE-ProRule" id="PRU10141"/>
    </source>
</evidence>
<keyword evidence="3 6" id="KW-0547">Nucleotide-binding</keyword>
<protein>
    <recommendedName>
        <fullName evidence="8">Protein kinase domain-containing protein</fullName>
    </recommendedName>
</protein>
<dbReference type="Gene3D" id="3.30.200.20">
    <property type="entry name" value="Phosphorylase Kinase, domain 1"/>
    <property type="match status" value="1"/>
</dbReference>
<feature type="binding site" evidence="6">
    <location>
        <position position="47"/>
    </location>
    <ligand>
        <name>ATP</name>
        <dbReference type="ChEBI" id="CHEBI:30616"/>
    </ligand>
</feature>
<dbReference type="InterPro" id="IPR017441">
    <property type="entry name" value="Protein_kinase_ATP_BS"/>
</dbReference>
<dbReference type="Gene3D" id="1.10.510.10">
    <property type="entry name" value="Transferase(Phosphotransferase) domain 1"/>
    <property type="match status" value="1"/>
</dbReference>
<dbReference type="SUPFAM" id="SSF56112">
    <property type="entry name" value="Protein kinase-like (PK-like)"/>
    <property type="match status" value="1"/>
</dbReference>
<dbReference type="Pfam" id="PF00659">
    <property type="entry name" value="POLO_box"/>
    <property type="match status" value="1"/>
</dbReference>
<keyword evidence="2" id="KW-0808">Transferase</keyword>
<dbReference type="InterPro" id="IPR000959">
    <property type="entry name" value="POLO_box_dom"/>
</dbReference>
<dbReference type="PROSITE" id="PS00107">
    <property type="entry name" value="PROTEIN_KINASE_ATP"/>
    <property type="match status" value="1"/>
</dbReference>
<evidence type="ECO:0000256" key="7">
    <source>
        <dbReference type="SAM" id="MobiDB-lite"/>
    </source>
</evidence>
<keyword evidence="4" id="KW-0418">Kinase</keyword>
<evidence type="ECO:0000256" key="1">
    <source>
        <dbReference type="ARBA" id="ARBA00022527"/>
    </source>
</evidence>
<dbReference type="OrthoDB" id="408964at2759"/>